<comment type="pathway">
    <text evidence="2 11">Amino-acid biosynthesis; L-methionine biosynthesis via de novo pathway; L-methionine from L-homocysteine (MetE route): step 1/1.</text>
</comment>
<dbReference type="GO" id="GO:0003871">
    <property type="term" value="F:5-methyltetrahydropteroyltriglutamate-homocysteine S-methyltransferase activity"/>
    <property type="evidence" value="ECO:0007669"/>
    <property type="project" value="UniProtKB-UniRule"/>
</dbReference>
<feature type="binding site" evidence="11 12">
    <location>
        <position position="489"/>
    </location>
    <ligand>
        <name>L-methionine</name>
        <dbReference type="ChEBI" id="CHEBI:57844"/>
    </ligand>
</feature>
<keyword evidence="10 11" id="KW-0486">Methionine biosynthesis</keyword>
<proteinExistence type="inferred from homology"/>
<keyword evidence="8 11" id="KW-0677">Repeat</keyword>
<feature type="binding site" evidence="13">
    <location>
        <position position="670"/>
    </location>
    <ligand>
        <name>Zn(2+)</name>
        <dbReference type="ChEBI" id="CHEBI:29105"/>
        <label>1</label>
        <note>catalytic</note>
    </ligand>
</feature>
<feature type="binding site" evidence="11">
    <location>
        <position position="670"/>
    </location>
    <ligand>
        <name>Zn(2+)</name>
        <dbReference type="ChEBI" id="CHEBI:29105"/>
        <note>catalytic</note>
    </ligand>
</feature>
<feature type="binding site" evidence="11">
    <location>
        <position position="610"/>
    </location>
    <ligand>
        <name>5-methyltetrahydropteroyltri-L-glutamate</name>
        <dbReference type="ChEBI" id="CHEBI:58207"/>
    </ligand>
</feature>
<dbReference type="GO" id="GO:0009086">
    <property type="term" value="P:methionine biosynthetic process"/>
    <property type="evidence" value="ECO:0007669"/>
    <property type="project" value="UniProtKB-UniRule"/>
</dbReference>
<feature type="binding site" evidence="12">
    <location>
        <position position="23"/>
    </location>
    <ligand>
        <name>5-methyltetrahydropteroyltri-L-glutamate</name>
        <dbReference type="ChEBI" id="CHEBI:58207"/>
    </ligand>
</feature>
<feature type="binding site" evidence="11">
    <location>
        <position position="731"/>
    </location>
    <ligand>
        <name>Zn(2+)</name>
        <dbReference type="ChEBI" id="CHEBI:29105"/>
        <note>catalytic</note>
    </ligand>
</feature>
<dbReference type="RefSeq" id="WP_069401325.1">
    <property type="nucleotide sequence ID" value="NZ_MIHC01000028.1"/>
</dbReference>
<feature type="binding site" evidence="11 12">
    <location>
        <position position="604"/>
    </location>
    <ligand>
        <name>L-methionine</name>
        <dbReference type="ChEBI" id="CHEBI:57844"/>
    </ligand>
</feature>
<dbReference type="PIRSF" id="PIRSF000382">
    <property type="entry name" value="MeTrfase_B12_ind"/>
    <property type="match status" value="1"/>
</dbReference>
<dbReference type="CDD" id="cd03311">
    <property type="entry name" value="CIMS_C_terminal_like"/>
    <property type="match status" value="1"/>
</dbReference>
<dbReference type="SUPFAM" id="SSF51726">
    <property type="entry name" value="UROD/MetE-like"/>
    <property type="match status" value="2"/>
</dbReference>
<dbReference type="EC" id="2.1.1.14" evidence="11"/>
<evidence type="ECO:0000256" key="2">
    <source>
        <dbReference type="ARBA" id="ARBA00004681"/>
    </source>
</evidence>
<feature type="binding site" evidence="13">
    <location>
        <position position="648"/>
    </location>
    <ligand>
        <name>Zn(2+)</name>
        <dbReference type="ChEBI" id="CHEBI:29105"/>
        <label>1</label>
        <note>catalytic</note>
    </ligand>
</feature>
<evidence type="ECO:0000259" key="16">
    <source>
        <dbReference type="Pfam" id="PF08267"/>
    </source>
</evidence>
<gene>
    <name evidence="11" type="primary">metE</name>
    <name evidence="17" type="ORF">BHQ21_16280</name>
</gene>
<feature type="binding site" evidence="11">
    <location>
        <position position="646"/>
    </location>
    <ligand>
        <name>Zn(2+)</name>
        <dbReference type="ChEBI" id="CHEBI:29105"/>
        <note>catalytic</note>
    </ligand>
</feature>
<keyword evidence="9 11" id="KW-0862">Zinc</keyword>
<dbReference type="GO" id="GO:0008270">
    <property type="term" value="F:zinc ion binding"/>
    <property type="evidence" value="ECO:0007669"/>
    <property type="project" value="InterPro"/>
</dbReference>
<feature type="domain" description="Cobalamin-independent methionine synthase MetE C-terminal/archaeal" evidence="15">
    <location>
        <begin position="431"/>
        <end position="753"/>
    </location>
</feature>
<feature type="binding site" evidence="11">
    <location>
        <position position="648"/>
    </location>
    <ligand>
        <name>Zn(2+)</name>
        <dbReference type="ChEBI" id="CHEBI:29105"/>
        <note>catalytic</note>
    </ligand>
</feature>
<dbReference type="Pfam" id="PF01717">
    <property type="entry name" value="Meth_synt_2"/>
    <property type="match status" value="1"/>
</dbReference>
<name>A0A1E3SRH0_9MYCO</name>
<feature type="binding site" evidence="12">
    <location>
        <position position="119"/>
    </location>
    <ligand>
        <name>5-methyltetrahydropteroyltri-L-glutamate</name>
        <dbReference type="ChEBI" id="CHEBI:58207"/>
    </ligand>
</feature>
<dbReference type="InterPro" id="IPR002629">
    <property type="entry name" value="Met_Synth_C/arc"/>
</dbReference>
<accession>A0A1E3SRH0</accession>
<evidence type="ECO:0000256" key="4">
    <source>
        <dbReference type="ARBA" id="ARBA00022603"/>
    </source>
</evidence>
<keyword evidence="5 11" id="KW-0028">Amino-acid biosynthesis</keyword>
<evidence type="ECO:0000313" key="17">
    <source>
        <dbReference type="EMBL" id="ODR04744.1"/>
    </source>
</evidence>
<evidence type="ECO:0000259" key="15">
    <source>
        <dbReference type="Pfam" id="PF01717"/>
    </source>
</evidence>
<dbReference type="InterPro" id="IPR013215">
    <property type="entry name" value="Cbl-indep_Met_Synth_N"/>
</dbReference>
<feature type="binding site" evidence="13">
    <location>
        <position position="661"/>
    </location>
    <ligand>
        <name>Zn(2+)</name>
        <dbReference type="ChEBI" id="CHEBI:29105"/>
        <label>1</label>
        <note>catalytic</note>
    </ligand>
</feature>
<dbReference type="NCBIfam" id="TIGR01371">
    <property type="entry name" value="met_syn_B12ind"/>
    <property type="match status" value="1"/>
</dbReference>
<evidence type="ECO:0000256" key="9">
    <source>
        <dbReference type="ARBA" id="ARBA00022833"/>
    </source>
</evidence>
<feature type="active site" description="Proton donor" evidence="11 14">
    <location>
        <position position="699"/>
    </location>
</feature>
<feature type="domain" description="Cobalamin-independent methionine synthase MetE N-terminal" evidence="16">
    <location>
        <begin position="8"/>
        <end position="317"/>
    </location>
</feature>
<reference evidence="18" key="1">
    <citation type="submission" date="2016-09" db="EMBL/GenBank/DDBJ databases">
        <authorList>
            <person name="Greninger A.L."/>
            <person name="Jerome K.R."/>
            <person name="Mcnair B."/>
            <person name="Wallis C."/>
            <person name="Fang F."/>
        </authorList>
    </citation>
    <scope>NUCLEOTIDE SEQUENCE [LARGE SCALE GENOMIC DNA]</scope>
    <source>
        <strain evidence="18">BC1_M4</strain>
    </source>
</reference>
<feature type="binding site" evidence="11 12">
    <location>
        <begin position="520"/>
        <end position="521"/>
    </location>
    <ligand>
        <name>5-methyltetrahydropteroyltri-L-glutamate</name>
        <dbReference type="ChEBI" id="CHEBI:58207"/>
    </ligand>
</feature>
<feature type="binding site" evidence="11 12">
    <location>
        <begin position="436"/>
        <end position="438"/>
    </location>
    <ligand>
        <name>L-homocysteine</name>
        <dbReference type="ChEBI" id="CHEBI:58199"/>
    </ligand>
</feature>
<evidence type="ECO:0000256" key="13">
    <source>
        <dbReference type="PIRSR" id="PIRSR000382-2"/>
    </source>
</evidence>
<dbReference type="Gene3D" id="3.20.20.210">
    <property type="match status" value="2"/>
</dbReference>
<dbReference type="NCBIfam" id="NF003556">
    <property type="entry name" value="PRK05222.1"/>
    <property type="match status" value="1"/>
</dbReference>
<dbReference type="GO" id="GO:0032259">
    <property type="term" value="P:methylation"/>
    <property type="evidence" value="ECO:0007669"/>
    <property type="project" value="UniProtKB-KW"/>
</dbReference>
<dbReference type="CDD" id="cd03312">
    <property type="entry name" value="CIMS_N_terminal_like"/>
    <property type="match status" value="1"/>
</dbReference>
<evidence type="ECO:0000256" key="14">
    <source>
        <dbReference type="PIRSR" id="PIRSR000382-3"/>
    </source>
</evidence>
<comment type="similarity">
    <text evidence="3 11">Belongs to the vitamin-B12 independent methionine synthase family.</text>
</comment>
<dbReference type="HAMAP" id="MF_00172">
    <property type="entry name" value="Meth_synth"/>
    <property type="match status" value="1"/>
</dbReference>
<dbReference type="UniPathway" id="UPA00051">
    <property type="reaction ID" value="UER00082"/>
</dbReference>
<evidence type="ECO:0000256" key="10">
    <source>
        <dbReference type="ARBA" id="ARBA00023167"/>
    </source>
</evidence>
<evidence type="ECO:0000256" key="8">
    <source>
        <dbReference type="ARBA" id="ARBA00022737"/>
    </source>
</evidence>
<sequence>MTAQAFTATVVGSPRIGPKRELKRATEGYWAGRTSRADLENVAATLRRDTWKGLADAGLDSVPVNTFSYYDQVLDTAVMLGALPARAAQVSDDLDRYFAAARGNQDVAPLEMTKWFDTNYHYIVPEIEPATKFALHPDKVLSELKEAQGLGIPARPVVIGPITFLLLSKAVNSVHGGSAPIERLQELVGTYSELLSLLADNGAQWVQIDEPALVTDMSPEAPALAEAVYNALGKVNNRPAIYVATYFGDPGESLGALARTPVEAIGVDLVYGAQTAVAGIPELAGKTLVAGVVDGRNIWRTDLQAALTKLTALQDSVAAVAVSTSCSTLHVPYSLQPETGLDDALRSWLAFGQEKVGEVVTLARALYEGREVVADEIAASNAAVAARRKDPRLHNEELRARIGTILASGTHRGNAARRRASQDERLHLPPLPTTTIGSFPQTVEIRKARAALVAGDIDQTEYDRRMQQEIADVVRLQEELGLDVLVHGEPERNDMVQYFAEQLDGFFATKNGWVQSYGTRCVRPPVLYGDVIRTHPMTVRWAQYAQSLTDKPVKGMLTGPVTILAWSFVRDDQPLADTAHQVALAIRDETVDLEAAGIAVIQVDEPALRELLPLRRADQEKYLRWAVGSFRLATSGVADATQIHTHLCYSEFGEVIGAIADLDADVTSIEAARSHMEVLDDLNAVGFANSVGPGVYDIHSPRVPSTAEMADSLRAALRAVPAERLWVNPDCGLKTRNTDEVTASLHNMVAAAQEVRAGV</sequence>
<evidence type="ECO:0000256" key="7">
    <source>
        <dbReference type="ARBA" id="ARBA00022723"/>
    </source>
</evidence>
<evidence type="ECO:0000256" key="1">
    <source>
        <dbReference type="ARBA" id="ARBA00002777"/>
    </source>
</evidence>
<dbReference type="Pfam" id="PF08267">
    <property type="entry name" value="Meth_synt_1"/>
    <property type="match status" value="1"/>
</dbReference>
<keyword evidence="4 11" id="KW-0489">Methyltransferase</keyword>
<evidence type="ECO:0000256" key="6">
    <source>
        <dbReference type="ARBA" id="ARBA00022679"/>
    </source>
</evidence>
<comment type="catalytic activity">
    <reaction evidence="11">
        <text>5-methyltetrahydropteroyltri-L-glutamate + L-homocysteine = tetrahydropteroyltri-L-glutamate + L-methionine</text>
        <dbReference type="Rhea" id="RHEA:21196"/>
        <dbReference type="ChEBI" id="CHEBI:57844"/>
        <dbReference type="ChEBI" id="CHEBI:58140"/>
        <dbReference type="ChEBI" id="CHEBI:58199"/>
        <dbReference type="ChEBI" id="CHEBI:58207"/>
        <dbReference type="EC" id="2.1.1.14"/>
    </reaction>
</comment>
<organism evidence="17 18">
    <name type="scientific">Mycobacterium sherrisii</name>
    <dbReference type="NCBI Taxonomy" id="243061"/>
    <lineage>
        <taxon>Bacteria</taxon>
        <taxon>Bacillati</taxon>
        <taxon>Actinomycetota</taxon>
        <taxon>Actinomycetes</taxon>
        <taxon>Mycobacteriales</taxon>
        <taxon>Mycobacteriaceae</taxon>
        <taxon>Mycobacterium</taxon>
        <taxon>Mycobacterium simiae complex</taxon>
    </lineage>
</organism>
<feature type="binding site" evidence="11 12">
    <location>
        <position position="604"/>
    </location>
    <ligand>
        <name>L-homocysteine</name>
        <dbReference type="ChEBI" id="CHEBI:58199"/>
    </ligand>
</feature>
<feature type="binding site" evidence="11">
    <location>
        <position position="489"/>
    </location>
    <ligand>
        <name>L-homocysteine</name>
        <dbReference type="ChEBI" id="CHEBI:58199"/>
    </ligand>
</feature>
<keyword evidence="18" id="KW-1185">Reference proteome</keyword>
<evidence type="ECO:0000256" key="12">
    <source>
        <dbReference type="PIRSR" id="PIRSR000382-1"/>
    </source>
</evidence>
<dbReference type="STRING" id="243061.AWC25_03065"/>
<keyword evidence="7 11" id="KW-0479">Metal-binding</keyword>
<feature type="binding site" evidence="13">
    <location>
        <position position="646"/>
    </location>
    <ligand>
        <name>Zn(2+)</name>
        <dbReference type="ChEBI" id="CHEBI:29105"/>
        <label>1</label>
        <note>catalytic</note>
    </ligand>
</feature>
<keyword evidence="6 11" id="KW-0808">Transferase</keyword>
<evidence type="ECO:0000313" key="18">
    <source>
        <dbReference type="Proteomes" id="UP000094224"/>
    </source>
</evidence>
<feature type="binding site" evidence="13">
    <location>
        <position position="731"/>
    </location>
    <ligand>
        <name>Zn(2+)</name>
        <dbReference type="ChEBI" id="CHEBI:29105"/>
        <label>1</label>
        <note>catalytic</note>
    </ligand>
</feature>
<feature type="binding site" evidence="11">
    <location>
        <position position="114"/>
    </location>
    <ligand>
        <name>5-methyltetrahydropteroyltri-L-glutamate</name>
        <dbReference type="ChEBI" id="CHEBI:58207"/>
    </ligand>
</feature>
<comment type="cofactor">
    <cofactor evidence="11">
        <name>Zn(2+)</name>
        <dbReference type="ChEBI" id="CHEBI:29105"/>
    </cofactor>
    <text evidence="11">Binds 1 zinc ion per subunit.</text>
</comment>
<feature type="binding site" evidence="11 12">
    <location>
        <position position="566"/>
    </location>
    <ligand>
        <name>5-methyltetrahydropteroyltri-L-glutamate</name>
        <dbReference type="ChEBI" id="CHEBI:58207"/>
    </ligand>
</feature>
<dbReference type="InterPro" id="IPR038071">
    <property type="entry name" value="UROD/MetE-like_sf"/>
</dbReference>
<dbReference type="PANTHER" id="PTHR30519">
    <property type="entry name" value="5-METHYLTETRAHYDROPTEROYLTRIGLUTAMATE--HOMOCYSTEINE METHYLTRANSFERASE"/>
    <property type="match status" value="1"/>
</dbReference>
<comment type="cofactor">
    <cofactor evidence="13">
        <name>Zn(2+)</name>
        <dbReference type="ChEBI" id="CHEBI:29105"/>
    </cofactor>
    <text evidence="13">Binds 2 Zn(2+) ions per subunit.</text>
</comment>
<feature type="binding site" evidence="11">
    <location>
        <begin position="20"/>
        <end position="23"/>
    </location>
    <ligand>
        <name>5-methyltetrahydropteroyltri-L-glutamate</name>
        <dbReference type="ChEBI" id="CHEBI:58207"/>
    </ligand>
</feature>
<dbReference type="InterPro" id="IPR006276">
    <property type="entry name" value="Cobalamin-indep_Met_synthase"/>
</dbReference>
<dbReference type="EMBL" id="MIHC01000028">
    <property type="protein sequence ID" value="ODR04744.1"/>
    <property type="molecule type" value="Genomic_DNA"/>
</dbReference>
<dbReference type="AlphaFoldDB" id="A0A1E3SRH0"/>
<feature type="binding site" evidence="11 12">
    <location>
        <begin position="436"/>
        <end position="438"/>
    </location>
    <ligand>
        <name>L-methionine</name>
        <dbReference type="ChEBI" id="CHEBI:57844"/>
    </ligand>
</feature>
<comment type="caution">
    <text evidence="17">The sequence shown here is derived from an EMBL/GenBank/DDBJ whole genome shotgun (WGS) entry which is preliminary data.</text>
</comment>
<evidence type="ECO:0000256" key="11">
    <source>
        <dbReference type="HAMAP-Rule" id="MF_00172"/>
    </source>
</evidence>
<evidence type="ECO:0000256" key="5">
    <source>
        <dbReference type="ARBA" id="ARBA00022605"/>
    </source>
</evidence>
<dbReference type="Proteomes" id="UP000094224">
    <property type="component" value="Unassembled WGS sequence"/>
</dbReference>
<evidence type="ECO:0000256" key="3">
    <source>
        <dbReference type="ARBA" id="ARBA00009553"/>
    </source>
</evidence>
<protein>
    <recommendedName>
        <fullName evidence="11">5-methyltetrahydropteroyltriglutamate--homocysteine methyltransferase</fullName>
        <ecNumber evidence="11">2.1.1.14</ecNumber>
    </recommendedName>
    <alternativeName>
        <fullName evidence="11">Cobalamin-independent methionine synthase</fullName>
    </alternativeName>
    <alternativeName>
        <fullName evidence="11">Methionine synthase, vitamin-B12 independent isozyme</fullName>
    </alternativeName>
</protein>
<comment type="function">
    <text evidence="1 11">Catalyzes the transfer of a methyl group from 5-methyltetrahydrofolate to homocysteine resulting in methionine formation.</text>
</comment>